<feature type="compositionally biased region" description="Basic and acidic residues" evidence="2">
    <location>
        <begin position="83"/>
        <end position="93"/>
    </location>
</feature>
<feature type="compositionally biased region" description="Low complexity" evidence="2">
    <location>
        <begin position="71"/>
        <end position="82"/>
    </location>
</feature>
<dbReference type="GO" id="GO:0016787">
    <property type="term" value="F:hydrolase activity"/>
    <property type="evidence" value="ECO:0007669"/>
    <property type="project" value="UniProtKB-KW"/>
</dbReference>
<evidence type="ECO:0000313" key="4">
    <source>
        <dbReference type="EMBL" id="QCY46169.1"/>
    </source>
</evidence>
<sequence>MTDKKNPEGLGPNQKKPTGQPAGEQPTAAGQQTGTRQPAEGKPQQAAPQTKGATAAGNQAKGNRPQDAADKTAAAKASAAKPDAAKEPVKEKPAANVPTAKDSGQQAADGPKPAPQKSSPTKPAKSKPAKSKAAQEGSKQPAAEPRPKPTDPVNSSAPAQAAKDGKLRAGEPIGEQPKPGTGQRPGVVKYPSGPSREGSALSHLADKVKNGRLLAGQGFGRRPQAGPLADKSGTGATAKPAAAARPATPTRVDGKGPGDYPEVHPVRRHSGNQTPQTIVFLHGGNVGNWSWDPQVLALGDFHILTLHLPAFGARSEEPWQGLESAADDVAALIADEVAEGGVHLVGMSLGGVIALHVAARHPELVESLMITGTPVAGVPAPARALSRMQLKLLGNEWYWRFQAGAHGMVDDERDLFASHGLALKPANLRAIMDELDPGGLPANLTAFTGPVLILAGAKEPKVVQRSFAPLQTLLPQAVTRLVPNLHHQWNIEDPVFFNSVVRRWVTEGKVHTRLVDPAAAKPAQGK</sequence>
<feature type="compositionally biased region" description="Low complexity" evidence="2">
    <location>
        <begin position="236"/>
        <end position="251"/>
    </location>
</feature>
<organism evidence="4 5">
    <name type="scientific">Glutamicibacter creatinolyticus</name>
    <dbReference type="NCBI Taxonomy" id="162496"/>
    <lineage>
        <taxon>Bacteria</taxon>
        <taxon>Bacillati</taxon>
        <taxon>Actinomycetota</taxon>
        <taxon>Actinomycetes</taxon>
        <taxon>Micrococcales</taxon>
        <taxon>Micrococcaceae</taxon>
        <taxon>Glutamicibacter</taxon>
    </lineage>
</organism>
<evidence type="ECO:0000259" key="3">
    <source>
        <dbReference type="Pfam" id="PF12697"/>
    </source>
</evidence>
<protein>
    <submittedName>
        <fullName evidence="4">Alpha/beta hydrolase</fullName>
    </submittedName>
</protein>
<name>A0A5B7WQM5_9MICC</name>
<dbReference type="InterPro" id="IPR000073">
    <property type="entry name" value="AB_hydrolase_1"/>
</dbReference>
<keyword evidence="1 4" id="KW-0378">Hydrolase</keyword>
<accession>A0A5B7WQM5</accession>
<dbReference type="EMBL" id="CP034412">
    <property type="protein sequence ID" value="QCY46169.1"/>
    <property type="molecule type" value="Genomic_DNA"/>
</dbReference>
<dbReference type="SUPFAM" id="SSF53474">
    <property type="entry name" value="alpha/beta-Hydrolases"/>
    <property type="match status" value="1"/>
</dbReference>
<dbReference type="PANTHER" id="PTHR43798:SF31">
    <property type="entry name" value="AB HYDROLASE SUPERFAMILY PROTEIN YCLE"/>
    <property type="match status" value="1"/>
</dbReference>
<dbReference type="RefSeq" id="WP_175419297.1">
    <property type="nucleotide sequence ID" value="NZ_CP034412.1"/>
</dbReference>
<dbReference type="PANTHER" id="PTHR43798">
    <property type="entry name" value="MONOACYLGLYCEROL LIPASE"/>
    <property type="match status" value="1"/>
</dbReference>
<dbReference type="Pfam" id="PF12697">
    <property type="entry name" value="Abhydrolase_6"/>
    <property type="match status" value="1"/>
</dbReference>
<feature type="region of interest" description="Disordered" evidence="2">
    <location>
        <begin position="216"/>
        <end position="258"/>
    </location>
</feature>
<dbReference type="GO" id="GO:0016020">
    <property type="term" value="C:membrane"/>
    <property type="evidence" value="ECO:0007669"/>
    <property type="project" value="TreeGrafter"/>
</dbReference>
<dbReference type="InterPro" id="IPR029058">
    <property type="entry name" value="AB_hydrolase_fold"/>
</dbReference>
<feature type="region of interest" description="Disordered" evidence="2">
    <location>
        <begin position="1"/>
        <end position="204"/>
    </location>
</feature>
<dbReference type="Proteomes" id="UP000307000">
    <property type="component" value="Chromosome"/>
</dbReference>
<keyword evidence="5" id="KW-1185">Reference proteome</keyword>
<reference evidence="4 5" key="1">
    <citation type="submission" date="2018-12" db="EMBL/GenBank/DDBJ databases">
        <title>Complete Genome Sequence of Glutamicibacter creatinolyticus strain LGCM259,isolated from an abscess of a 12-year-old mare in Italy.</title>
        <authorList>
            <person name="Santos R.G."/>
            <person name="Silva A.L."/>
            <person name="Seyffert N."/>
            <person name="Castro T.L.P."/>
            <person name="Attili A.R."/>
            <person name="Rifici C."/>
            <person name="Mazzullo G."/>
            <person name="Brenig B."/>
            <person name="Venanzi F."/>
            <person name="Azevedo V."/>
        </authorList>
    </citation>
    <scope>NUCLEOTIDE SEQUENCE [LARGE SCALE GENOMIC DNA]</scope>
    <source>
        <strain evidence="4 5">LGCM 259</strain>
    </source>
</reference>
<dbReference type="KEGG" id="gcr:GcLGCM259_0390"/>
<dbReference type="PRINTS" id="PR00111">
    <property type="entry name" value="ABHYDROLASE"/>
</dbReference>
<dbReference type="InterPro" id="IPR050266">
    <property type="entry name" value="AB_hydrolase_sf"/>
</dbReference>
<evidence type="ECO:0000256" key="2">
    <source>
        <dbReference type="SAM" id="MobiDB-lite"/>
    </source>
</evidence>
<feature type="domain" description="AB hydrolase-1" evidence="3">
    <location>
        <begin position="278"/>
        <end position="497"/>
    </location>
</feature>
<evidence type="ECO:0000256" key="1">
    <source>
        <dbReference type="ARBA" id="ARBA00022801"/>
    </source>
</evidence>
<dbReference type="Gene3D" id="3.40.50.1820">
    <property type="entry name" value="alpha/beta hydrolase"/>
    <property type="match status" value="1"/>
</dbReference>
<evidence type="ECO:0000313" key="5">
    <source>
        <dbReference type="Proteomes" id="UP000307000"/>
    </source>
</evidence>
<gene>
    <name evidence="4" type="ORF">GcLGCM259_0390</name>
</gene>
<feature type="compositionally biased region" description="Polar residues" evidence="2">
    <location>
        <begin position="46"/>
        <end position="61"/>
    </location>
</feature>
<proteinExistence type="predicted"/>
<dbReference type="AlphaFoldDB" id="A0A5B7WQM5"/>